<dbReference type="PANTHER" id="PTHR10773">
    <property type="entry name" value="DNA-DIRECTED RNA POLYMERASES I, II, AND III SUBUNIT RPABC2"/>
    <property type="match status" value="1"/>
</dbReference>
<evidence type="ECO:0000313" key="1">
    <source>
        <dbReference type="EMBL" id="KAF8794340.1"/>
    </source>
</evidence>
<dbReference type="PANTHER" id="PTHR10773:SF19">
    <property type="match status" value="1"/>
</dbReference>
<comment type="caution">
    <text evidence="1">The sequence shown here is derived from an EMBL/GenBank/DDBJ whole genome shotgun (WGS) entry which is preliminary data.</text>
</comment>
<organism evidence="1 2">
    <name type="scientific">Argiope bruennichi</name>
    <name type="common">Wasp spider</name>
    <name type="synonym">Aranea bruennichi</name>
    <dbReference type="NCBI Taxonomy" id="94029"/>
    <lineage>
        <taxon>Eukaryota</taxon>
        <taxon>Metazoa</taxon>
        <taxon>Ecdysozoa</taxon>
        <taxon>Arthropoda</taxon>
        <taxon>Chelicerata</taxon>
        <taxon>Arachnida</taxon>
        <taxon>Araneae</taxon>
        <taxon>Araneomorphae</taxon>
        <taxon>Entelegynae</taxon>
        <taxon>Araneoidea</taxon>
        <taxon>Araneidae</taxon>
        <taxon>Argiope</taxon>
    </lineage>
</organism>
<reference evidence="1" key="2">
    <citation type="submission" date="2020-06" db="EMBL/GenBank/DDBJ databases">
        <authorList>
            <person name="Sheffer M."/>
        </authorList>
    </citation>
    <scope>NUCLEOTIDE SEQUENCE</scope>
</reference>
<reference evidence="1" key="1">
    <citation type="journal article" date="2020" name="bioRxiv">
        <title>Chromosome-level reference genome of the European wasp spider Argiope bruennichi: a resource for studies on range expansion and evolutionary adaptation.</title>
        <authorList>
            <person name="Sheffer M.M."/>
            <person name="Hoppe A."/>
            <person name="Krehenwinkel H."/>
            <person name="Uhl G."/>
            <person name="Kuss A.W."/>
            <person name="Jensen L."/>
            <person name="Jensen C."/>
            <person name="Gillespie R.G."/>
            <person name="Hoff K.J."/>
            <person name="Prost S."/>
        </authorList>
    </citation>
    <scope>NUCLEOTIDE SEQUENCE</scope>
</reference>
<dbReference type="EMBL" id="JABXBU010000002">
    <property type="protein sequence ID" value="KAF8794340.1"/>
    <property type="molecule type" value="Genomic_DNA"/>
</dbReference>
<sequence length="341" mass="39194">MELEREKGNITPIIFTQHATLEDDLKTSSSSDEVPSTETHGALSMVDNSIPSTFLNSKRLVHQTIIFHQSEAMKSDIDDSDEDPNFRLVHKSNSSLMHFGHSAILKDREFVVRHSQQIKPKYRYSSTQDFRALNTAFYFEVNGSKIRVCKSFFKSTLDFSYKAIKTALSKKPESGVIEADLRGKHDHHPTIDPQIKQSVIDFINSIPRIESHYFRAQTTRAFISSDKSLADIYRDYKRLRERDGLPVATSSTFNGIFNTEFNISFFVPKKDQYDLCERYKNSDEEGKRTLSQQYEQHLQENTLARIEKENDKNRTDGTVTAVYDLQAVLQISEGTNIPIFL</sequence>
<evidence type="ECO:0000313" key="2">
    <source>
        <dbReference type="Proteomes" id="UP000807504"/>
    </source>
</evidence>
<keyword evidence="2" id="KW-1185">Reference proteome</keyword>
<protein>
    <submittedName>
        <fullName evidence="1">Uncharacterized protein</fullName>
    </submittedName>
</protein>
<proteinExistence type="predicted"/>
<dbReference type="AlphaFoldDB" id="A0A8T0FXL4"/>
<name>A0A8T0FXL4_ARGBR</name>
<dbReference type="Proteomes" id="UP000807504">
    <property type="component" value="Unassembled WGS sequence"/>
</dbReference>
<gene>
    <name evidence="1" type="ORF">HNY73_002331</name>
</gene>
<accession>A0A8T0FXL4</accession>